<dbReference type="RefSeq" id="XP_044973543.1">
    <property type="nucleotide sequence ID" value="XM_045117608.1"/>
</dbReference>
<dbReference type="InterPro" id="IPR001810">
    <property type="entry name" value="F-box_dom"/>
</dbReference>
<dbReference type="Pfam" id="PF24758">
    <property type="entry name" value="LRR_At5g56370"/>
    <property type="match status" value="1"/>
</dbReference>
<accession>A0A8I6XAD6</accession>
<dbReference type="InterPro" id="IPR032675">
    <property type="entry name" value="LRR_dom_sf"/>
</dbReference>
<dbReference type="SMART" id="SM00256">
    <property type="entry name" value="FBOX"/>
    <property type="match status" value="1"/>
</dbReference>
<name>A0A8I6XAD6_HORVV</name>
<evidence type="ECO:0000259" key="1">
    <source>
        <dbReference type="SMART" id="SM00256"/>
    </source>
</evidence>
<organism evidence="2 3">
    <name type="scientific">Hordeum vulgare subsp. vulgare</name>
    <name type="common">Domesticated barley</name>
    <dbReference type="NCBI Taxonomy" id="112509"/>
    <lineage>
        <taxon>Eukaryota</taxon>
        <taxon>Viridiplantae</taxon>
        <taxon>Streptophyta</taxon>
        <taxon>Embryophyta</taxon>
        <taxon>Tracheophyta</taxon>
        <taxon>Spermatophyta</taxon>
        <taxon>Magnoliopsida</taxon>
        <taxon>Liliopsida</taxon>
        <taxon>Poales</taxon>
        <taxon>Poaceae</taxon>
        <taxon>BOP clade</taxon>
        <taxon>Pooideae</taxon>
        <taxon>Triticodae</taxon>
        <taxon>Triticeae</taxon>
        <taxon>Hordeinae</taxon>
        <taxon>Hordeum</taxon>
    </lineage>
</organism>
<sequence>MDSEAMSTCEKARVEPTSVVSADRLSSLPTEIKGKILSRLKVEEAVRTSILSTTWRDAWANMPGIYLHEGNFARTKFIMLVDMVLALYKGTIEQFGILSGKRSYHDEFARWMLMLSRRSPRSVIIELNSGPRYRIPSCLFSIDGLMSLRLKNCIISLPRVFQGFKRLTVLFLKRFSSTDRDIQNLLSFCPELTNLRSSSFEGINCLNIQAPKLESLHVDGDFEEINLDASNLHEAILSTPKAKSYQSVSVAHDKEGYVKLPLGSLSEIKTLAIFGFMKYLSKGCILMKPPAVFTRLENFYLAICFWDQRQVLTACSLLQNAPNLKKLHIRSDPLSTRDQDQVSIQGLTLELQMDHLITASMIFFKGLDYEVDFLAKLLSCTPALEEVKIEWMGEMDRSMVLTKLLALPRVSPRAKIIVT</sequence>
<dbReference type="Gramene" id="HORVU.MOREX.r2.3HG0272010.1">
    <property type="protein sequence ID" value="HORVU.MOREX.r2.3HG0272010.1"/>
    <property type="gene ID" value="HORVU.MOREX.r2.3HG0272010"/>
</dbReference>
<dbReference type="Pfam" id="PF00646">
    <property type="entry name" value="F-box"/>
    <property type="match status" value="1"/>
</dbReference>
<dbReference type="InterPro" id="IPR055411">
    <property type="entry name" value="LRR_FXL15/At3g58940/PEG3-like"/>
</dbReference>
<evidence type="ECO:0000313" key="2">
    <source>
        <dbReference type="EnsemblPlants" id="HORVU.MOREX.r3.3HG0326100.1"/>
    </source>
</evidence>
<reference evidence="2" key="3">
    <citation type="submission" date="2022-01" db="UniProtKB">
        <authorList>
            <consortium name="EnsemblPlants"/>
        </authorList>
    </citation>
    <scope>IDENTIFICATION</scope>
    <source>
        <strain evidence="2">subsp. vulgare</strain>
    </source>
</reference>
<protein>
    <recommendedName>
        <fullName evidence="1">F-box domain-containing protein</fullName>
    </recommendedName>
</protein>
<dbReference type="SUPFAM" id="SSF81383">
    <property type="entry name" value="F-box domain"/>
    <property type="match status" value="1"/>
</dbReference>
<dbReference type="Proteomes" id="UP000011116">
    <property type="component" value="Chromosome 3H"/>
</dbReference>
<dbReference type="Gene3D" id="3.80.10.10">
    <property type="entry name" value="Ribonuclease Inhibitor"/>
    <property type="match status" value="1"/>
</dbReference>
<keyword evidence="3" id="KW-1185">Reference proteome</keyword>
<evidence type="ECO:0000313" key="3">
    <source>
        <dbReference type="Proteomes" id="UP000011116"/>
    </source>
</evidence>
<dbReference type="PANTHER" id="PTHR31639">
    <property type="entry name" value="F-BOX PROTEIN-LIKE"/>
    <property type="match status" value="1"/>
</dbReference>
<reference evidence="2" key="2">
    <citation type="submission" date="2020-10" db="EMBL/GenBank/DDBJ databases">
        <authorList>
            <person name="Scholz U."/>
            <person name="Mascher M."/>
            <person name="Fiebig A."/>
        </authorList>
    </citation>
    <scope>NUCLEOTIDE SEQUENCE [LARGE SCALE GENOMIC DNA]</scope>
    <source>
        <strain evidence="2">cv. Morex</strain>
    </source>
</reference>
<reference evidence="3" key="1">
    <citation type="journal article" date="2012" name="Nature">
        <title>A physical, genetic and functional sequence assembly of the barley genome.</title>
        <authorList>
            <consortium name="The International Barley Genome Sequencing Consortium"/>
            <person name="Mayer K.F."/>
            <person name="Waugh R."/>
            <person name="Brown J.W."/>
            <person name="Schulman A."/>
            <person name="Langridge P."/>
            <person name="Platzer M."/>
            <person name="Fincher G.B."/>
            <person name="Muehlbauer G.J."/>
            <person name="Sato K."/>
            <person name="Close T.J."/>
            <person name="Wise R.P."/>
            <person name="Stein N."/>
        </authorList>
    </citation>
    <scope>NUCLEOTIDE SEQUENCE [LARGE SCALE GENOMIC DNA]</scope>
    <source>
        <strain evidence="3">cv. Morex</strain>
    </source>
</reference>
<dbReference type="PANTHER" id="PTHR31639:SF266">
    <property type="entry name" value="OS02G0537200 PROTEIN"/>
    <property type="match status" value="1"/>
</dbReference>
<gene>
    <name evidence="2" type="primary">LOC123441087</name>
</gene>
<dbReference type="OMA" id="RIEWKGE"/>
<proteinExistence type="predicted"/>
<dbReference type="OrthoDB" id="1424615at2759"/>
<dbReference type="SUPFAM" id="SSF52047">
    <property type="entry name" value="RNI-like"/>
    <property type="match status" value="1"/>
</dbReference>
<dbReference type="KEGG" id="hvg:123441087"/>
<dbReference type="InterPro" id="IPR036047">
    <property type="entry name" value="F-box-like_dom_sf"/>
</dbReference>
<dbReference type="EnsemblPlants" id="HORVU.MOREX.r3.3HG0326100.1">
    <property type="protein sequence ID" value="HORVU.MOREX.r3.3HG0326100.1"/>
    <property type="gene ID" value="HORVU.MOREX.r3.3HG0326100"/>
</dbReference>
<dbReference type="Gramene" id="HORVU.MOREX.r3.3HG0326100.1">
    <property type="protein sequence ID" value="HORVU.MOREX.r3.3HG0326100.1"/>
    <property type="gene ID" value="HORVU.MOREX.r3.3HG0326100"/>
</dbReference>
<feature type="domain" description="F-box" evidence="1">
    <location>
        <begin position="28"/>
        <end position="69"/>
    </location>
</feature>
<dbReference type="GeneID" id="123441087"/>
<dbReference type="AlphaFoldDB" id="A0A8I6XAD6"/>